<evidence type="ECO:0000313" key="1">
    <source>
        <dbReference type="EMBL" id="EMR01784.1"/>
    </source>
</evidence>
<organism evidence="1 2">
    <name type="scientific">Cesiribacter andamanensis AMV16</name>
    <dbReference type="NCBI Taxonomy" id="1279009"/>
    <lineage>
        <taxon>Bacteria</taxon>
        <taxon>Pseudomonadati</taxon>
        <taxon>Bacteroidota</taxon>
        <taxon>Cytophagia</taxon>
        <taxon>Cytophagales</taxon>
        <taxon>Cesiribacteraceae</taxon>
        <taxon>Cesiribacter</taxon>
    </lineage>
</organism>
<dbReference type="STRING" id="1279009.ADICEAN_03075"/>
<dbReference type="eggNOG" id="COG4850">
    <property type="taxonomic scope" value="Bacteria"/>
</dbReference>
<sequence>MKKKVFRYLGRSANKLDYYRFRFKQRTGLLGQPRILPFRGFGNDQQAILRGLVLEDKGQKLVHDNSNQWENATALFKRYISSETPRVQVKAYFQGQHKVVQTDSEGYFTLLSCQ</sequence>
<comment type="caution">
    <text evidence="1">The sequence shown here is derived from an EMBL/GenBank/DDBJ whole genome shotgun (WGS) entry which is preliminary data.</text>
</comment>
<dbReference type="AlphaFoldDB" id="M7NTK6"/>
<protein>
    <submittedName>
        <fullName evidence="1">Uncharacterized protein</fullName>
    </submittedName>
</protein>
<dbReference type="OrthoDB" id="9789875at2"/>
<dbReference type="RefSeq" id="WP_009196461.1">
    <property type="nucleotide sequence ID" value="NZ_AODQ01000090.1"/>
</dbReference>
<name>M7NTK6_9BACT</name>
<dbReference type="Proteomes" id="UP000011910">
    <property type="component" value="Unassembled WGS sequence"/>
</dbReference>
<proteinExistence type="predicted"/>
<evidence type="ECO:0000313" key="2">
    <source>
        <dbReference type="Proteomes" id="UP000011910"/>
    </source>
</evidence>
<keyword evidence="2" id="KW-1185">Reference proteome</keyword>
<dbReference type="EMBL" id="AODQ01000090">
    <property type="protein sequence ID" value="EMR01784.1"/>
    <property type="molecule type" value="Genomic_DNA"/>
</dbReference>
<accession>M7NTK6</accession>
<reference evidence="1 2" key="1">
    <citation type="journal article" date="2013" name="Genome Announc.">
        <title>Draft Genome Sequence of Cesiribacter andamanensis Strain AMV16T, Isolated from a Soil Sample from a Mud Volcano in the Andaman Islands, India.</title>
        <authorList>
            <person name="Shivaji S."/>
            <person name="Ara S."/>
            <person name="Begum Z."/>
            <person name="Srinivas T.N."/>
            <person name="Singh A."/>
            <person name="Kumar Pinnaka A."/>
        </authorList>
    </citation>
    <scope>NUCLEOTIDE SEQUENCE [LARGE SCALE GENOMIC DNA]</scope>
    <source>
        <strain evidence="1 2">AMV16</strain>
    </source>
</reference>
<gene>
    <name evidence="1" type="ORF">ADICEAN_03075</name>
</gene>